<dbReference type="CDD" id="cd01038">
    <property type="entry name" value="Endonuclease_DUF559"/>
    <property type="match status" value="1"/>
</dbReference>
<accession>Q2NA14</accession>
<evidence type="ECO:0000259" key="1">
    <source>
        <dbReference type="Pfam" id="PF04480"/>
    </source>
</evidence>
<protein>
    <recommendedName>
        <fullName evidence="1">DUF559 domain-containing protein</fullName>
    </recommendedName>
</protein>
<keyword evidence="3" id="KW-1185">Reference proteome</keyword>
<evidence type="ECO:0000313" key="3">
    <source>
        <dbReference type="Proteomes" id="UP000008808"/>
    </source>
</evidence>
<dbReference type="AlphaFoldDB" id="Q2NA14"/>
<dbReference type="InterPro" id="IPR007569">
    <property type="entry name" value="DUF559"/>
</dbReference>
<dbReference type="SUPFAM" id="SSF52980">
    <property type="entry name" value="Restriction endonuclease-like"/>
    <property type="match status" value="1"/>
</dbReference>
<dbReference type="InterPro" id="IPR047216">
    <property type="entry name" value="Endonuclease_DUF559_bact"/>
</dbReference>
<sequence>MITGTRDSVKLARKMRSEMTLPEGKLWIELRKRPGGYKFRRQHPAGQFVLDFYCAAARLAIEVDGQAHDCEAVVDRDKRRSAWLRDRGIAMTRIPARLILQDIEAVVTRLVEICDARRVELKRKARAPLHHPADGPPPQIGEEG</sequence>
<dbReference type="EMBL" id="CP000157">
    <property type="protein sequence ID" value="ABC63477.1"/>
    <property type="molecule type" value="Genomic_DNA"/>
</dbReference>
<organism evidence="2 3">
    <name type="scientific">Erythrobacter litoralis (strain HTCC2594)</name>
    <dbReference type="NCBI Taxonomy" id="314225"/>
    <lineage>
        <taxon>Bacteria</taxon>
        <taxon>Pseudomonadati</taxon>
        <taxon>Pseudomonadota</taxon>
        <taxon>Alphaproteobacteria</taxon>
        <taxon>Sphingomonadales</taxon>
        <taxon>Erythrobacteraceae</taxon>
        <taxon>Erythrobacter/Porphyrobacter group</taxon>
        <taxon>Erythrobacter</taxon>
    </lineage>
</organism>
<dbReference type="InterPro" id="IPR011335">
    <property type="entry name" value="Restrct_endonuc-II-like"/>
</dbReference>
<dbReference type="Gene3D" id="3.40.960.10">
    <property type="entry name" value="VSR Endonuclease"/>
    <property type="match status" value="1"/>
</dbReference>
<reference evidence="3" key="1">
    <citation type="journal article" date="2009" name="J. Bacteriol.">
        <title>Complete genome sequence of Erythrobacter litoralis HTCC2594.</title>
        <authorList>
            <person name="Oh H.M."/>
            <person name="Giovannoni S.J."/>
            <person name="Ferriera S."/>
            <person name="Johnson J."/>
            <person name="Cho J.C."/>
        </authorList>
    </citation>
    <scope>NUCLEOTIDE SEQUENCE [LARGE SCALE GENOMIC DNA]</scope>
    <source>
        <strain evidence="3">HTCC2594</strain>
    </source>
</reference>
<proteinExistence type="predicted"/>
<dbReference type="STRING" id="314225.ELI_06925"/>
<name>Q2NA14_ERYLH</name>
<dbReference type="KEGG" id="eli:ELI_06925"/>
<dbReference type="HOGENOM" id="CLU_107928_0_2_5"/>
<dbReference type="RefSeq" id="WP_011414313.1">
    <property type="nucleotide sequence ID" value="NC_007722.1"/>
</dbReference>
<dbReference type="PANTHER" id="PTHR38590:SF1">
    <property type="entry name" value="BLL0828 PROTEIN"/>
    <property type="match status" value="1"/>
</dbReference>
<dbReference type="Proteomes" id="UP000008808">
    <property type="component" value="Chromosome"/>
</dbReference>
<dbReference type="eggNOG" id="COG2852">
    <property type="taxonomic scope" value="Bacteria"/>
</dbReference>
<feature type="domain" description="DUF559" evidence="1">
    <location>
        <begin position="9"/>
        <end position="113"/>
    </location>
</feature>
<evidence type="ECO:0000313" key="2">
    <source>
        <dbReference type="EMBL" id="ABC63477.1"/>
    </source>
</evidence>
<gene>
    <name evidence="2" type="ordered locus">ELI_06925</name>
</gene>
<dbReference type="PANTHER" id="PTHR38590">
    <property type="entry name" value="BLL0828 PROTEIN"/>
    <property type="match status" value="1"/>
</dbReference>
<dbReference type="Pfam" id="PF04480">
    <property type="entry name" value="DUF559"/>
    <property type="match status" value="1"/>
</dbReference>
<dbReference type="OrthoDB" id="9798754at2"/>